<dbReference type="CDD" id="cd02966">
    <property type="entry name" value="TlpA_like_family"/>
    <property type="match status" value="1"/>
</dbReference>
<evidence type="ECO:0000259" key="1">
    <source>
        <dbReference type="PROSITE" id="PS51352"/>
    </source>
</evidence>
<sequence>MKSASQILSALSSVSFLIILFLFSSCEEENKSPEPGQWTGYLEVQEGKKLPVRFAVVEEGESWKMTFYNAEETLDSYVAKLAEEKAKVEFPVFETHFDLNYSKDSLWGKYLLPNLGRELNFSARPGKMKGADLEPSDANFEGSWQAVFETETPTPYPALAEFKQEGTRLTGTIRTTTGDYRYLEGEVKKDSLWLSTFDGAHQFLFLAGMESDSLKGKFYSGNHYLSEFTAWKNAEYELPSPDSLTYLLPGYDRLAFSFKDTEGQLRSLEDEEFKGKPVVVQLIGSWCPNCLEESRFVAQYRKAHSEIEVPFVALAFEYAKPEEKALSLLKRHQDRLEMDYPILLAQYGGVDKQDAQQKLPMLSSVWSYPTILFLDKNHKPIRIHAGFNGKATGEVYQKFTEEFHETLVELQGQLK</sequence>
<dbReference type="Proteomes" id="UP000239366">
    <property type="component" value="Unassembled WGS sequence"/>
</dbReference>
<evidence type="ECO:0000313" key="2">
    <source>
        <dbReference type="EMBL" id="PQJ14900.1"/>
    </source>
</evidence>
<dbReference type="EMBL" id="MQVX01000001">
    <property type="protein sequence ID" value="PQJ14900.1"/>
    <property type="molecule type" value="Genomic_DNA"/>
</dbReference>
<dbReference type="InterPro" id="IPR036249">
    <property type="entry name" value="Thioredoxin-like_sf"/>
</dbReference>
<dbReference type="GO" id="GO:0016491">
    <property type="term" value="F:oxidoreductase activity"/>
    <property type="evidence" value="ECO:0007669"/>
    <property type="project" value="InterPro"/>
</dbReference>
<organism evidence="2 3">
    <name type="scientific">Aureicoccus marinus</name>
    <dbReference type="NCBI Taxonomy" id="754435"/>
    <lineage>
        <taxon>Bacteria</taxon>
        <taxon>Pseudomonadati</taxon>
        <taxon>Bacteroidota</taxon>
        <taxon>Flavobacteriia</taxon>
        <taxon>Flavobacteriales</taxon>
        <taxon>Flavobacteriaceae</taxon>
        <taxon>Aureicoccus</taxon>
    </lineage>
</organism>
<gene>
    <name evidence="2" type="ORF">BST99_03355</name>
</gene>
<dbReference type="PROSITE" id="PS51257">
    <property type="entry name" value="PROKAR_LIPOPROTEIN"/>
    <property type="match status" value="1"/>
</dbReference>
<dbReference type="Pfam" id="PF08534">
    <property type="entry name" value="Redoxin"/>
    <property type="match status" value="1"/>
</dbReference>
<dbReference type="InterPro" id="IPR013766">
    <property type="entry name" value="Thioredoxin_domain"/>
</dbReference>
<dbReference type="PROSITE" id="PS51352">
    <property type="entry name" value="THIOREDOXIN_2"/>
    <property type="match status" value="1"/>
</dbReference>
<dbReference type="Gene3D" id="3.40.30.10">
    <property type="entry name" value="Glutaredoxin"/>
    <property type="match status" value="1"/>
</dbReference>
<protein>
    <recommendedName>
        <fullName evidence="1">Thioredoxin domain-containing protein</fullName>
    </recommendedName>
</protein>
<dbReference type="SUPFAM" id="SSF52833">
    <property type="entry name" value="Thioredoxin-like"/>
    <property type="match status" value="1"/>
</dbReference>
<dbReference type="PANTHER" id="PTHR42852">
    <property type="entry name" value="THIOL:DISULFIDE INTERCHANGE PROTEIN DSBE"/>
    <property type="match status" value="1"/>
</dbReference>
<evidence type="ECO:0000313" key="3">
    <source>
        <dbReference type="Proteomes" id="UP000239366"/>
    </source>
</evidence>
<dbReference type="RefSeq" id="WP_105000540.1">
    <property type="nucleotide sequence ID" value="NZ_MQVX01000001.1"/>
</dbReference>
<dbReference type="InterPro" id="IPR013740">
    <property type="entry name" value="Redoxin"/>
</dbReference>
<accession>A0A2S7T4P7</accession>
<name>A0A2S7T4P7_9FLAO</name>
<dbReference type="OrthoDB" id="616241at2"/>
<feature type="domain" description="Thioredoxin" evidence="1">
    <location>
        <begin position="247"/>
        <end position="405"/>
    </location>
</feature>
<comment type="caution">
    <text evidence="2">The sequence shown here is derived from an EMBL/GenBank/DDBJ whole genome shotgun (WGS) entry which is preliminary data.</text>
</comment>
<dbReference type="PANTHER" id="PTHR42852:SF13">
    <property type="entry name" value="PROTEIN DIPZ"/>
    <property type="match status" value="1"/>
</dbReference>
<reference evidence="3" key="1">
    <citation type="submission" date="2016-11" db="EMBL/GenBank/DDBJ databases">
        <title>Trade-off between light-utilization and light-protection in marine flavobacteria.</title>
        <authorList>
            <person name="Kumagai Y."/>
            <person name="Yoshizawa S."/>
            <person name="Kogure K."/>
        </authorList>
    </citation>
    <scope>NUCLEOTIDE SEQUENCE [LARGE SCALE GENOMIC DNA]</scope>
    <source>
        <strain evidence="3">SG-18</strain>
    </source>
</reference>
<dbReference type="AlphaFoldDB" id="A0A2S7T4P7"/>
<proteinExistence type="predicted"/>
<keyword evidence="3" id="KW-1185">Reference proteome</keyword>
<dbReference type="InterPro" id="IPR050553">
    <property type="entry name" value="Thioredoxin_ResA/DsbE_sf"/>
</dbReference>